<reference evidence="3" key="1">
    <citation type="journal article" date="2018" name="Nat. Microbiol.">
        <title>Leveraging single-cell genomics to expand the fungal tree of life.</title>
        <authorList>
            <person name="Ahrendt S.R."/>
            <person name="Quandt C.A."/>
            <person name="Ciobanu D."/>
            <person name="Clum A."/>
            <person name="Salamov A."/>
            <person name="Andreopoulos B."/>
            <person name="Cheng J.F."/>
            <person name="Woyke T."/>
            <person name="Pelin A."/>
            <person name="Henrissat B."/>
            <person name="Reynolds N.K."/>
            <person name="Benny G.L."/>
            <person name="Smith M.E."/>
            <person name="James T.Y."/>
            <person name="Grigoriev I.V."/>
        </authorList>
    </citation>
    <scope>NUCLEOTIDE SEQUENCE [LARGE SCALE GENOMIC DNA]</scope>
    <source>
        <strain evidence="3">CSF55</strain>
    </source>
</reference>
<protein>
    <recommendedName>
        <fullName evidence="4">Retrotransposon gag domain-containing protein</fullName>
    </recommendedName>
</protein>
<name>A0A4P9YA47_ROZAC</name>
<feature type="compositionally biased region" description="Basic and acidic residues" evidence="1">
    <location>
        <begin position="255"/>
        <end position="285"/>
    </location>
</feature>
<evidence type="ECO:0000313" key="3">
    <source>
        <dbReference type="Proteomes" id="UP000281549"/>
    </source>
</evidence>
<proteinExistence type="predicted"/>
<feature type="region of interest" description="Disordered" evidence="1">
    <location>
        <begin position="247"/>
        <end position="293"/>
    </location>
</feature>
<dbReference type="AlphaFoldDB" id="A0A4P9YA47"/>
<organism evidence="2 3">
    <name type="scientific">Rozella allomycis (strain CSF55)</name>
    <dbReference type="NCBI Taxonomy" id="988480"/>
    <lineage>
        <taxon>Eukaryota</taxon>
        <taxon>Fungi</taxon>
        <taxon>Fungi incertae sedis</taxon>
        <taxon>Cryptomycota</taxon>
        <taxon>Cryptomycota incertae sedis</taxon>
        <taxon>Rozella</taxon>
    </lineage>
</organism>
<accession>A0A4P9YA47</accession>
<evidence type="ECO:0000256" key="1">
    <source>
        <dbReference type="SAM" id="MobiDB-lite"/>
    </source>
</evidence>
<dbReference type="EMBL" id="ML007023">
    <property type="protein sequence ID" value="RKP16087.1"/>
    <property type="molecule type" value="Genomic_DNA"/>
</dbReference>
<gene>
    <name evidence="2" type="ORF">ROZALSC1DRAFT_25680</name>
</gene>
<dbReference type="Proteomes" id="UP000281549">
    <property type="component" value="Unassembled WGS sequence"/>
</dbReference>
<evidence type="ECO:0000313" key="2">
    <source>
        <dbReference type="EMBL" id="RKP16087.1"/>
    </source>
</evidence>
<sequence length="293" mass="34517">MSPVAGNQEIAMLERLLSKKTFEKLEGQPSWFRWNQDVKTAFEAAGMEEWLEKPVVKETRDEKESPEVKATREKTGRQIASMLQLTLSHFEKDSLPPISHPSEIVIFFKNKYGQKDLQLQNALRMKINNLYQEEEEPLVDYLRRYDAVYNEFKNVGGKAQGYELVNMLNQTLLPMNQEKLYLELKFEDTSQREDFYVVRNLLSQVAQREEAQNRTIELRKAWKAGQESINKLQNEEMKDVDDVAMMAKQNRPQQFRRENQYEGNSRRTYDGRVHHAREQSKESCEKQGTSKLR</sequence>
<evidence type="ECO:0008006" key="4">
    <source>
        <dbReference type="Google" id="ProtNLM"/>
    </source>
</evidence>